<sequence>MSSSLDNLYDLTKSLYDHLQTPVMESEREGYIEKIDGLLEQREEILSALQPPNTAEEKERALRIIQMNEVIDEKLKEIKHAIMGDIRGLRMKKKQANHYANPYANLSSMDGTFYDKKK</sequence>
<dbReference type="Pfam" id="PF05400">
    <property type="entry name" value="FliT"/>
    <property type="match status" value="1"/>
</dbReference>
<dbReference type="EMBL" id="LILC01000037">
    <property type="protein sequence ID" value="KOO37392.1"/>
    <property type="molecule type" value="Genomic_DNA"/>
</dbReference>
<evidence type="ECO:0000256" key="1">
    <source>
        <dbReference type="ARBA" id="ARBA00004514"/>
    </source>
</evidence>
<evidence type="ECO:0000256" key="4">
    <source>
        <dbReference type="ARBA" id="ARBA00023186"/>
    </source>
</evidence>
<keyword evidence="4" id="KW-0143">Chaperone</keyword>
<dbReference type="AlphaFoldDB" id="A0A0M0KFP3"/>
<comment type="similarity">
    <text evidence="6">Belongs to the bacillales FliT family.</text>
</comment>
<dbReference type="PATRIC" id="fig|284581.3.peg.3274"/>
<gene>
    <name evidence="8" type="ORF">AMD01_22115</name>
</gene>
<accession>A0A0M0KFP3</accession>
<dbReference type="STRING" id="284581.AMD01_22115"/>
<dbReference type="InterPro" id="IPR008622">
    <property type="entry name" value="FliT"/>
</dbReference>
<name>A0A0M0KFP3_9BACI</name>
<evidence type="ECO:0000256" key="6">
    <source>
        <dbReference type="ARBA" id="ARBA00093785"/>
    </source>
</evidence>
<comment type="function">
    <text evidence="5">May act as an export chaperone for the filament capping protein FliD.</text>
</comment>
<protein>
    <recommendedName>
        <fullName evidence="7">Flagellar protein FliT</fullName>
    </recommendedName>
</protein>
<organism evidence="8 9">
    <name type="scientific">Priestia koreensis</name>
    <dbReference type="NCBI Taxonomy" id="284581"/>
    <lineage>
        <taxon>Bacteria</taxon>
        <taxon>Bacillati</taxon>
        <taxon>Bacillota</taxon>
        <taxon>Bacilli</taxon>
        <taxon>Bacillales</taxon>
        <taxon>Bacillaceae</taxon>
        <taxon>Priestia</taxon>
    </lineage>
</organism>
<evidence type="ECO:0000256" key="2">
    <source>
        <dbReference type="ARBA" id="ARBA00022490"/>
    </source>
</evidence>
<comment type="subcellular location">
    <subcellularLocation>
        <location evidence="1">Cytoplasm</location>
        <location evidence="1">Cytosol</location>
    </subcellularLocation>
</comment>
<reference evidence="9" key="1">
    <citation type="submission" date="2015-08" db="EMBL/GenBank/DDBJ databases">
        <title>Fjat-14210 dsm16467.</title>
        <authorList>
            <person name="Liu B."/>
            <person name="Wang J."/>
            <person name="Zhu Y."/>
            <person name="Liu G."/>
            <person name="Chen Q."/>
            <person name="Chen Z."/>
            <person name="Lan J."/>
            <person name="Che J."/>
            <person name="Ge C."/>
            <person name="Shi H."/>
            <person name="Pan Z."/>
            <person name="Liu X."/>
        </authorList>
    </citation>
    <scope>NUCLEOTIDE SEQUENCE [LARGE SCALE GENOMIC DNA]</scope>
    <source>
        <strain evidence="9">DSM 16467</strain>
    </source>
</reference>
<dbReference type="Proteomes" id="UP000037558">
    <property type="component" value="Unassembled WGS sequence"/>
</dbReference>
<proteinExistence type="inferred from homology"/>
<evidence type="ECO:0000313" key="9">
    <source>
        <dbReference type="Proteomes" id="UP000037558"/>
    </source>
</evidence>
<evidence type="ECO:0000256" key="3">
    <source>
        <dbReference type="ARBA" id="ARBA00022795"/>
    </source>
</evidence>
<keyword evidence="2" id="KW-0963">Cytoplasm</keyword>
<evidence type="ECO:0000313" key="8">
    <source>
        <dbReference type="EMBL" id="KOO37392.1"/>
    </source>
</evidence>
<evidence type="ECO:0000256" key="7">
    <source>
        <dbReference type="ARBA" id="ARBA00093797"/>
    </source>
</evidence>
<keyword evidence="3" id="KW-1005">Bacterial flagellum biogenesis</keyword>
<comment type="caution">
    <text evidence="8">The sequence shown here is derived from an EMBL/GenBank/DDBJ whole genome shotgun (WGS) entry which is preliminary data.</text>
</comment>
<keyword evidence="9" id="KW-1185">Reference proteome</keyword>
<evidence type="ECO:0000256" key="5">
    <source>
        <dbReference type="ARBA" id="ARBA00093765"/>
    </source>
</evidence>